<evidence type="ECO:0000313" key="19">
    <source>
        <dbReference type="Proteomes" id="UP000838756"/>
    </source>
</evidence>
<keyword evidence="7 15" id="KW-0479">Metal-binding</keyword>
<dbReference type="Gene3D" id="1.10.630.10">
    <property type="entry name" value="Cytochrome P450"/>
    <property type="match status" value="1"/>
</dbReference>
<comment type="catalytic activity">
    <reaction evidence="14">
        <text>an organic molecule + reduced [NADPH--hemoprotein reductase] + O2 = an alcohol + oxidized [NADPH--hemoprotein reductase] + H2O + H(+)</text>
        <dbReference type="Rhea" id="RHEA:17149"/>
        <dbReference type="Rhea" id="RHEA-COMP:11964"/>
        <dbReference type="Rhea" id="RHEA-COMP:11965"/>
        <dbReference type="ChEBI" id="CHEBI:15377"/>
        <dbReference type="ChEBI" id="CHEBI:15378"/>
        <dbReference type="ChEBI" id="CHEBI:15379"/>
        <dbReference type="ChEBI" id="CHEBI:30879"/>
        <dbReference type="ChEBI" id="CHEBI:57618"/>
        <dbReference type="ChEBI" id="CHEBI:58210"/>
        <dbReference type="ChEBI" id="CHEBI:142491"/>
        <dbReference type="EC" id="1.14.14.1"/>
    </reaction>
</comment>
<protein>
    <recommendedName>
        <fullName evidence="5">unspecific monooxygenase</fullName>
        <ecNumber evidence="5">1.14.14.1</ecNumber>
    </recommendedName>
</protein>
<gene>
    <name evidence="18" type="primary">jg5345</name>
    <name evidence="18" type="ORF">PAEG_LOCUS10940</name>
</gene>
<proteinExistence type="inferred from homology"/>
<keyword evidence="9" id="KW-0492">Microsome</keyword>
<evidence type="ECO:0000256" key="7">
    <source>
        <dbReference type="ARBA" id="ARBA00022723"/>
    </source>
</evidence>
<evidence type="ECO:0000256" key="3">
    <source>
        <dbReference type="ARBA" id="ARBA00004406"/>
    </source>
</evidence>
<keyword evidence="11 15" id="KW-0408">Iron</keyword>
<dbReference type="Proteomes" id="UP000838756">
    <property type="component" value="Unassembled WGS sequence"/>
</dbReference>
<evidence type="ECO:0000256" key="14">
    <source>
        <dbReference type="ARBA" id="ARBA00047827"/>
    </source>
</evidence>
<dbReference type="PANTHER" id="PTHR24292">
    <property type="entry name" value="CYTOCHROME P450"/>
    <property type="match status" value="1"/>
</dbReference>
<keyword evidence="17" id="KW-0812">Transmembrane</keyword>
<sequence length="468" mass="54483">MFFESFLLNLAVLAVLIVALTFDYVTKFFSYWYIRQIPNRTPVPFFGTDYYRILGLRNTTEEINQLYKENAKEKYIGCIKSRIPDLIIKDPDSVQKIMSTDFSNFHCRGYGLDRSRDVCLRNNLFYAEGEKWTLLRRKFELLLNTMNVKIEDSLHDCLSGTNGDANVQQLLSGILDVVFKDLLIDNTSEDSSIIKNTRETMQNRTLFGQLKSYMKDIFPSVYVMLRLNILPEQYFNKYVHVIKDSALMKDIEKTESISQEEIYNDKRYKKGSDLETAYSYLTLFIGEGYIPCHYVLTALLFELARNPEIQQKARNCVQMSEENDYLDMTLKEALRLYPAYSVITRKCVKTYTFPGKNLLIDKGVTINLPVEAIHRDEKYYEGAKDFNPERFSKSDDFSKLTYLPFGAGPRKCIGEQLALRIIRAVTANILRKYQIGICDSTPEKIKVTDHNFLRIVDNDVWLRFLPIS</sequence>
<evidence type="ECO:0000256" key="12">
    <source>
        <dbReference type="ARBA" id="ARBA00023033"/>
    </source>
</evidence>
<dbReference type="PROSITE" id="PS00086">
    <property type="entry name" value="CYTOCHROME_P450"/>
    <property type="match status" value="1"/>
</dbReference>
<keyword evidence="17" id="KW-1133">Transmembrane helix</keyword>
<dbReference type="GO" id="GO:0005789">
    <property type="term" value="C:endoplasmic reticulum membrane"/>
    <property type="evidence" value="ECO:0007669"/>
    <property type="project" value="UniProtKB-SubCell"/>
</dbReference>
<evidence type="ECO:0000313" key="18">
    <source>
        <dbReference type="EMBL" id="CAH2232721.1"/>
    </source>
</evidence>
<keyword evidence="6 15" id="KW-0349">Heme</keyword>
<evidence type="ECO:0000256" key="5">
    <source>
        <dbReference type="ARBA" id="ARBA00012109"/>
    </source>
</evidence>
<comment type="caution">
    <text evidence="18">The sequence shown here is derived from an EMBL/GenBank/DDBJ whole genome shotgun (WGS) entry which is preliminary data.</text>
</comment>
<evidence type="ECO:0000256" key="11">
    <source>
        <dbReference type="ARBA" id="ARBA00023004"/>
    </source>
</evidence>
<evidence type="ECO:0000256" key="6">
    <source>
        <dbReference type="ARBA" id="ARBA00022617"/>
    </source>
</evidence>
<keyword evidence="12 16" id="KW-0503">Monooxygenase</keyword>
<evidence type="ECO:0000256" key="17">
    <source>
        <dbReference type="SAM" id="Phobius"/>
    </source>
</evidence>
<dbReference type="AlphaFoldDB" id="A0A8S4R9L5"/>
<evidence type="ECO:0000256" key="1">
    <source>
        <dbReference type="ARBA" id="ARBA00001971"/>
    </source>
</evidence>
<evidence type="ECO:0000256" key="9">
    <source>
        <dbReference type="ARBA" id="ARBA00022848"/>
    </source>
</evidence>
<feature type="transmembrane region" description="Helical" evidence="17">
    <location>
        <begin position="6"/>
        <end position="25"/>
    </location>
</feature>
<keyword evidence="10 16" id="KW-0560">Oxidoreductase</keyword>
<reference evidence="18" key="1">
    <citation type="submission" date="2022-03" db="EMBL/GenBank/DDBJ databases">
        <authorList>
            <person name="Lindestad O."/>
        </authorList>
    </citation>
    <scope>NUCLEOTIDE SEQUENCE</scope>
</reference>
<evidence type="ECO:0000256" key="8">
    <source>
        <dbReference type="ARBA" id="ARBA00022824"/>
    </source>
</evidence>
<accession>A0A8S4R9L5</accession>
<evidence type="ECO:0000256" key="4">
    <source>
        <dbReference type="ARBA" id="ARBA00010617"/>
    </source>
</evidence>
<dbReference type="PRINTS" id="PR00385">
    <property type="entry name" value="P450"/>
</dbReference>
<dbReference type="GO" id="GO:0020037">
    <property type="term" value="F:heme binding"/>
    <property type="evidence" value="ECO:0007669"/>
    <property type="project" value="InterPro"/>
</dbReference>
<dbReference type="Pfam" id="PF00067">
    <property type="entry name" value="p450"/>
    <property type="match status" value="1"/>
</dbReference>
<keyword evidence="13 17" id="KW-0472">Membrane</keyword>
<evidence type="ECO:0000256" key="13">
    <source>
        <dbReference type="ARBA" id="ARBA00023136"/>
    </source>
</evidence>
<name>A0A8S4R9L5_9NEOP</name>
<dbReference type="PANTHER" id="PTHR24292:SF54">
    <property type="entry name" value="CYP9F3-RELATED"/>
    <property type="match status" value="1"/>
</dbReference>
<dbReference type="InterPro" id="IPR050476">
    <property type="entry name" value="Insect_CytP450_Detox"/>
</dbReference>
<evidence type="ECO:0000256" key="15">
    <source>
        <dbReference type="PIRSR" id="PIRSR602401-1"/>
    </source>
</evidence>
<keyword evidence="19" id="KW-1185">Reference proteome</keyword>
<dbReference type="EMBL" id="CAKXAJ010024914">
    <property type="protein sequence ID" value="CAH2232721.1"/>
    <property type="molecule type" value="Genomic_DNA"/>
</dbReference>
<comment type="subcellular location">
    <subcellularLocation>
        <location evidence="3">Endoplasmic reticulum membrane</location>
        <topology evidence="3">Peripheral membrane protein</topology>
    </subcellularLocation>
    <subcellularLocation>
        <location evidence="2">Microsome membrane</location>
        <topology evidence="2">Peripheral membrane protein</topology>
    </subcellularLocation>
</comment>
<comment type="similarity">
    <text evidence="4 16">Belongs to the cytochrome P450 family.</text>
</comment>
<comment type="cofactor">
    <cofactor evidence="1 15">
        <name>heme</name>
        <dbReference type="ChEBI" id="CHEBI:30413"/>
    </cofactor>
</comment>
<dbReference type="PRINTS" id="PR00463">
    <property type="entry name" value="EP450I"/>
</dbReference>
<dbReference type="OrthoDB" id="2789670at2759"/>
<organism evidence="18 19">
    <name type="scientific">Pararge aegeria aegeria</name>
    <dbReference type="NCBI Taxonomy" id="348720"/>
    <lineage>
        <taxon>Eukaryota</taxon>
        <taxon>Metazoa</taxon>
        <taxon>Ecdysozoa</taxon>
        <taxon>Arthropoda</taxon>
        <taxon>Hexapoda</taxon>
        <taxon>Insecta</taxon>
        <taxon>Pterygota</taxon>
        <taxon>Neoptera</taxon>
        <taxon>Endopterygota</taxon>
        <taxon>Lepidoptera</taxon>
        <taxon>Glossata</taxon>
        <taxon>Ditrysia</taxon>
        <taxon>Papilionoidea</taxon>
        <taxon>Nymphalidae</taxon>
        <taxon>Satyrinae</taxon>
        <taxon>Satyrini</taxon>
        <taxon>Parargina</taxon>
        <taxon>Pararge</taxon>
    </lineage>
</organism>
<feature type="binding site" description="axial binding residue" evidence="15">
    <location>
        <position position="412"/>
    </location>
    <ligand>
        <name>heme</name>
        <dbReference type="ChEBI" id="CHEBI:30413"/>
    </ligand>
    <ligandPart>
        <name>Fe</name>
        <dbReference type="ChEBI" id="CHEBI:18248"/>
    </ligandPart>
</feature>
<dbReference type="InterPro" id="IPR017972">
    <property type="entry name" value="Cyt_P450_CS"/>
</dbReference>
<dbReference type="GO" id="GO:0005506">
    <property type="term" value="F:iron ion binding"/>
    <property type="evidence" value="ECO:0007669"/>
    <property type="project" value="InterPro"/>
</dbReference>
<evidence type="ECO:0000256" key="16">
    <source>
        <dbReference type="RuleBase" id="RU000461"/>
    </source>
</evidence>
<dbReference type="EC" id="1.14.14.1" evidence="5"/>
<keyword evidence="8" id="KW-0256">Endoplasmic reticulum</keyword>
<dbReference type="SUPFAM" id="SSF48264">
    <property type="entry name" value="Cytochrome P450"/>
    <property type="match status" value="1"/>
</dbReference>
<dbReference type="InterPro" id="IPR002401">
    <property type="entry name" value="Cyt_P450_E_grp-I"/>
</dbReference>
<dbReference type="InterPro" id="IPR001128">
    <property type="entry name" value="Cyt_P450"/>
</dbReference>
<dbReference type="GO" id="GO:0016712">
    <property type="term" value="F:oxidoreductase activity, acting on paired donors, with incorporation or reduction of molecular oxygen, reduced flavin or flavoprotein as one donor, and incorporation of one atom of oxygen"/>
    <property type="evidence" value="ECO:0007669"/>
    <property type="project" value="UniProtKB-EC"/>
</dbReference>
<evidence type="ECO:0000256" key="10">
    <source>
        <dbReference type="ARBA" id="ARBA00023002"/>
    </source>
</evidence>
<dbReference type="InterPro" id="IPR036396">
    <property type="entry name" value="Cyt_P450_sf"/>
</dbReference>
<evidence type="ECO:0000256" key="2">
    <source>
        <dbReference type="ARBA" id="ARBA00004174"/>
    </source>
</evidence>